<feature type="signal peptide" evidence="1">
    <location>
        <begin position="1"/>
        <end position="23"/>
    </location>
</feature>
<evidence type="ECO:0000256" key="1">
    <source>
        <dbReference type="SAM" id="SignalP"/>
    </source>
</evidence>
<name>A0AAW2J913_9LAMI</name>
<sequence length="73" mass="7414">MSLAVGLVRSGSTLLCLPTMCLPLQTSTSPPASGDVAAAPPPLGMFIGTVPLCPTHTHVDSMDIFAVAFNNSS</sequence>
<keyword evidence="1" id="KW-0732">Signal</keyword>
<organism evidence="2">
    <name type="scientific">Sesamum angustifolium</name>
    <dbReference type="NCBI Taxonomy" id="2727405"/>
    <lineage>
        <taxon>Eukaryota</taxon>
        <taxon>Viridiplantae</taxon>
        <taxon>Streptophyta</taxon>
        <taxon>Embryophyta</taxon>
        <taxon>Tracheophyta</taxon>
        <taxon>Spermatophyta</taxon>
        <taxon>Magnoliopsida</taxon>
        <taxon>eudicotyledons</taxon>
        <taxon>Gunneridae</taxon>
        <taxon>Pentapetalae</taxon>
        <taxon>asterids</taxon>
        <taxon>lamiids</taxon>
        <taxon>Lamiales</taxon>
        <taxon>Pedaliaceae</taxon>
        <taxon>Sesamum</taxon>
    </lineage>
</organism>
<proteinExistence type="predicted"/>
<feature type="chain" id="PRO_5043957504" description="Secreted protein" evidence="1">
    <location>
        <begin position="24"/>
        <end position="73"/>
    </location>
</feature>
<accession>A0AAW2J913</accession>
<evidence type="ECO:0008006" key="3">
    <source>
        <dbReference type="Google" id="ProtNLM"/>
    </source>
</evidence>
<comment type="caution">
    <text evidence="2">The sequence shown here is derived from an EMBL/GenBank/DDBJ whole genome shotgun (WGS) entry which is preliminary data.</text>
</comment>
<reference evidence="2" key="1">
    <citation type="submission" date="2020-06" db="EMBL/GenBank/DDBJ databases">
        <authorList>
            <person name="Li T."/>
            <person name="Hu X."/>
            <person name="Zhang T."/>
            <person name="Song X."/>
            <person name="Zhang H."/>
            <person name="Dai N."/>
            <person name="Sheng W."/>
            <person name="Hou X."/>
            <person name="Wei L."/>
        </authorList>
    </citation>
    <scope>NUCLEOTIDE SEQUENCE</scope>
    <source>
        <strain evidence="2">G01</strain>
        <tissue evidence="2">Leaf</tissue>
    </source>
</reference>
<evidence type="ECO:0000313" key="2">
    <source>
        <dbReference type="EMBL" id="KAL0290033.1"/>
    </source>
</evidence>
<gene>
    <name evidence="2" type="ORF">Sangu_2592800</name>
</gene>
<protein>
    <recommendedName>
        <fullName evidence="3">Secreted protein</fullName>
    </recommendedName>
</protein>
<reference evidence="2" key="2">
    <citation type="journal article" date="2024" name="Plant">
        <title>Genomic evolution and insights into agronomic trait innovations of Sesamum species.</title>
        <authorList>
            <person name="Miao H."/>
            <person name="Wang L."/>
            <person name="Qu L."/>
            <person name="Liu H."/>
            <person name="Sun Y."/>
            <person name="Le M."/>
            <person name="Wang Q."/>
            <person name="Wei S."/>
            <person name="Zheng Y."/>
            <person name="Lin W."/>
            <person name="Duan Y."/>
            <person name="Cao H."/>
            <person name="Xiong S."/>
            <person name="Wang X."/>
            <person name="Wei L."/>
            <person name="Li C."/>
            <person name="Ma Q."/>
            <person name="Ju M."/>
            <person name="Zhao R."/>
            <person name="Li G."/>
            <person name="Mu C."/>
            <person name="Tian Q."/>
            <person name="Mei H."/>
            <person name="Zhang T."/>
            <person name="Gao T."/>
            <person name="Zhang H."/>
        </authorList>
    </citation>
    <scope>NUCLEOTIDE SEQUENCE</scope>
    <source>
        <strain evidence="2">G01</strain>
    </source>
</reference>
<dbReference type="EMBL" id="JACGWK010001375">
    <property type="protein sequence ID" value="KAL0290033.1"/>
    <property type="molecule type" value="Genomic_DNA"/>
</dbReference>
<dbReference type="AlphaFoldDB" id="A0AAW2J913"/>